<dbReference type="InterPro" id="IPR004629">
    <property type="entry name" value="WecG_TagA_CpsF"/>
</dbReference>
<organism evidence="3 4">
    <name type="scientific">Brevundimonas basaltis</name>
    <dbReference type="NCBI Taxonomy" id="472166"/>
    <lineage>
        <taxon>Bacteria</taxon>
        <taxon>Pseudomonadati</taxon>
        <taxon>Pseudomonadota</taxon>
        <taxon>Alphaproteobacteria</taxon>
        <taxon>Caulobacterales</taxon>
        <taxon>Caulobacteraceae</taxon>
        <taxon>Brevundimonas</taxon>
    </lineage>
</organism>
<comment type="caution">
    <text evidence="3">The sequence shown here is derived from an EMBL/GenBank/DDBJ whole genome shotgun (WGS) entry which is preliminary data.</text>
</comment>
<accession>A0A7W8HZ06</accession>
<dbReference type="NCBIfam" id="TIGR00696">
    <property type="entry name" value="wecG_tagA_cpsF"/>
    <property type="match status" value="1"/>
</dbReference>
<reference evidence="3 4" key="1">
    <citation type="submission" date="2020-08" db="EMBL/GenBank/DDBJ databases">
        <title>Genomic Encyclopedia of Type Strains, Phase IV (KMG-IV): sequencing the most valuable type-strain genomes for metagenomic binning, comparative biology and taxonomic classification.</title>
        <authorList>
            <person name="Goeker M."/>
        </authorList>
    </citation>
    <scope>NUCLEOTIDE SEQUENCE [LARGE SCALE GENOMIC DNA]</scope>
    <source>
        <strain evidence="3 4">DSM 25335</strain>
    </source>
</reference>
<keyword evidence="1" id="KW-0328">Glycosyltransferase</keyword>
<dbReference type="PANTHER" id="PTHR34136">
    <property type="match status" value="1"/>
</dbReference>
<proteinExistence type="predicted"/>
<evidence type="ECO:0000313" key="4">
    <source>
        <dbReference type="Proteomes" id="UP000566663"/>
    </source>
</evidence>
<gene>
    <name evidence="3" type="ORF">HNQ67_002030</name>
</gene>
<dbReference type="Proteomes" id="UP000566663">
    <property type="component" value="Unassembled WGS sequence"/>
</dbReference>
<keyword evidence="4" id="KW-1185">Reference proteome</keyword>
<dbReference type="AlphaFoldDB" id="A0A7W8HZ06"/>
<dbReference type="EMBL" id="JACHFZ010000004">
    <property type="protein sequence ID" value="MBB5292506.1"/>
    <property type="molecule type" value="Genomic_DNA"/>
</dbReference>
<protein>
    <submittedName>
        <fullName evidence="3">Exopolysaccharide biosynthesis WecB/TagA/CpsF family protein</fullName>
    </submittedName>
</protein>
<keyword evidence="2" id="KW-0808">Transferase</keyword>
<sequence>MTLDFADGDRVALLAGVVAMARGPYGYVVTPNVDHVIKLMDGRVEAEVYDGAALKVCDSRILAHLARLKGKRLSVYPGSDLTADLLVSPVAEELTIGVFGPDRAAFDDLAARYPNRRLSFIEAPMLTPGTPGWIAAVDAAARADWDVLLACVSFPKQERFAHALAAAGRKQGVALCVGASVDFLTGRQQRAPRIFQQLSLEWLHRLLSQPRRMFRRYVIEGPAILGWFMRTEVLGRPSRQVP</sequence>
<dbReference type="GO" id="GO:0016758">
    <property type="term" value="F:hexosyltransferase activity"/>
    <property type="evidence" value="ECO:0007669"/>
    <property type="project" value="TreeGrafter"/>
</dbReference>
<name>A0A7W8HZ06_9CAUL</name>
<dbReference type="PANTHER" id="PTHR34136:SF1">
    <property type="entry name" value="UDP-N-ACETYL-D-MANNOSAMINURONIC ACID TRANSFERASE"/>
    <property type="match status" value="1"/>
</dbReference>
<evidence type="ECO:0000256" key="2">
    <source>
        <dbReference type="ARBA" id="ARBA00022679"/>
    </source>
</evidence>
<evidence type="ECO:0000256" key="1">
    <source>
        <dbReference type="ARBA" id="ARBA00022676"/>
    </source>
</evidence>
<dbReference type="CDD" id="cd06533">
    <property type="entry name" value="Glyco_transf_WecG_TagA"/>
    <property type="match status" value="1"/>
</dbReference>
<evidence type="ECO:0000313" key="3">
    <source>
        <dbReference type="EMBL" id="MBB5292506.1"/>
    </source>
</evidence>
<dbReference type="Pfam" id="PF03808">
    <property type="entry name" value="Glyco_tran_WecG"/>
    <property type="match status" value="1"/>
</dbReference>